<dbReference type="CDD" id="cd06170">
    <property type="entry name" value="LuxR_C_like"/>
    <property type="match status" value="1"/>
</dbReference>
<dbReference type="Proteomes" id="UP001498238">
    <property type="component" value="Unassembled WGS sequence"/>
</dbReference>
<keyword evidence="2" id="KW-0238">DNA-binding</keyword>
<dbReference type="Gene3D" id="1.10.10.10">
    <property type="entry name" value="Winged helix-like DNA-binding domain superfamily/Winged helix DNA-binding domain"/>
    <property type="match status" value="1"/>
</dbReference>
<dbReference type="InterPro" id="IPR000792">
    <property type="entry name" value="Tscrpt_reg_LuxR_C"/>
</dbReference>
<dbReference type="EMBL" id="BAAAAF010000003">
    <property type="protein sequence ID" value="GAA0035017.1"/>
    <property type="molecule type" value="Genomic_DNA"/>
</dbReference>
<dbReference type="PROSITE" id="PS00622">
    <property type="entry name" value="HTH_LUXR_1"/>
    <property type="match status" value="1"/>
</dbReference>
<dbReference type="InterPro" id="IPR016032">
    <property type="entry name" value="Sig_transdc_resp-reg_C-effctor"/>
</dbReference>
<evidence type="ECO:0000256" key="3">
    <source>
        <dbReference type="ARBA" id="ARBA00023163"/>
    </source>
</evidence>
<gene>
    <name evidence="5" type="ORF">NCCP602_09780</name>
</gene>
<evidence type="ECO:0000256" key="1">
    <source>
        <dbReference type="ARBA" id="ARBA00023015"/>
    </source>
</evidence>
<dbReference type="PRINTS" id="PR00038">
    <property type="entry name" value="HTHLUXR"/>
</dbReference>
<protein>
    <submittedName>
        <fullName evidence="5">Helix-turn-helix transcriptional regulator</fullName>
    </submittedName>
</protein>
<dbReference type="SUPFAM" id="SSF55781">
    <property type="entry name" value="GAF domain-like"/>
    <property type="match status" value="1"/>
</dbReference>
<keyword evidence="3" id="KW-0804">Transcription</keyword>
<dbReference type="PROSITE" id="PS50043">
    <property type="entry name" value="HTH_LUXR_2"/>
    <property type="match status" value="1"/>
</dbReference>
<dbReference type="Gene3D" id="3.30.450.40">
    <property type="match status" value="1"/>
</dbReference>
<evidence type="ECO:0000313" key="6">
    <source>
        <dbReference type="Proteomes" id="UP001498238"/>
    </source>
</evidence>
<dbReference type="Pfam" id="PF00196">
    <property type="entry name" value="GerE"/>
    <property type="match status" value="1"/>
</dbReference>
<reference evidence="5 6" key="1">
    <citation type="submission" date="2024-01" db="EMBL/GenBank/DDBJ databases">
        <title>Characterization of antibiotic resistant novel bacterial strains and their environmental applications.</title>
        <authorList>
            <person name="Manzoor S."/>
            <person name="Abbas S."/>
            <person name="Arshad M."/>
            <person name="Ahmed I."/>
        </authorList>
    </citation>
    <scope>NUCLEOTIDE SEQUENCE [LARGE SCALE GENOMIC DNA]</scope>
    <source>
        <strain evidence="5 6">NCCP-602</strain>
    </source>
</reference>
<dbReference type="SMART" id="SM00421">
    <property type="entry name" value="HTH_LUXR"/>
    <property type="match status" value="1"/>
</dbReference>
<feature type="domain" description="HTH luxR-type" evidence="4">
    <location>
        <begin position="176"/>
        <end position="241"/>
    </location>
</feature>
<sequence length="244" mass="26085">MALAFGGEVTTTRELALNHFSGHTVGALPGVTLTYDAGLGGRAVAIRRPLALDDYVASDAISHQYDAVIRTERLRAIAAAPVVIGSQTAFVLYAALRSDETLADRLLSTLSDEARALEHDLIVARSHDAEAARALTARVRRVHGELRELSATVTDPRLRSELRGIAEALTEPEHPSPPGPVSLTDREIDVLSLAARGMTNQEIGDRLGLTLLTVKAYMKAIMAKLDARTRLAAVVEARSAGLLP</sequence>
<dbReference type="InterPro" id="IPR029016">
    <property type="entry name" value="GAF-like_dom_sf"/>
</dbReference>
<keyword evidence="1" id="KW-0805">Transcription regulation</keyword>
<name>A0ABP3C5S6_9MICO</name>
<keyword evidence="6" id="KW-1185">Reference proteome</keyword>
<dbReference type="PANTHER" id="PTHR44688">
    <property type="entry name" value="DNA-BINDING TRANSCRIPTIONAL ACTIVATOR DEVR_DOSR"/>
    <property type="match status" value="1"/>
</dbReference>
<accession>A0ABP3C5S6</accession>
<evidence type="ECO:0000313" key="5">
    <source>
        <dbReference type="EMBL" id="GAA0035017.1"/>
    </source>
</evidence>
<dbReference type="SUPFAM" id="SSF46894">
    <property type="entry name" value="C-terminal effector domain of the bipartite response regulators"/>
    <property type="match status" value="1"/>
</dbReference>
<evidence type="ECO:0000259" key="4">
    <source>
        <dbReference type="PROSITE" id="PS50043"/>
    </source>
</evidence>
<dbReference type="PANTHER" id="PTHR44688:SF16">
    <property type="entry name" value="DNA-BINDING TRANSCRIPTIONAL ACTIVATOR DEVR_DOSR"/>
    <property type="match status" value="1"/>
</dbReference>
<comment type="caution">
    <text evidence="5">The sequence shown here is derived from an EMBL/GenBank/DDBJ whole genome shotgun (WGS) entry which is preliminary data.</text>
</comment>
<evidence type="ECO:0000256" key="2">
    <source>
        <dbReference type="ARBA" id="ARBA00023125"/>
    </source>
</evidence>
<dbReference type="InterPro" id="IPR036388">
    <property type="entry name" value="WH-like_DNA-bd_sf"/>
</dbReference>
<proteinExistence type="predicted"/>
<organism evidence="5 6">
    <name type="scientific">Brevibacterium metallidurans</name>
    <dbReference type="NCBI Taxonomy" id="1482676"/>
    <lineage>
        <taxon>Bacteria</taxon>
        <taxon>Bacillati</taxon>
        <taxon>Actinomycetota</taxon>
        <taxon>Actinomycetes</taxon>
        <taxon>Micrococcales</taxon>
        <taxon>Brevibacteriaceae</taxon>
        <taxon>Brevibacterium</taxon>
    </lineage>
</organism>